<keyword evidence="2" id="KW-1185">Reference proteome</keyword>
<evidence type="ECO:0000313" key="1">
    <source>
        <dbReference type="EnsemblPlants" id="Solyc06g072190.1.1.1"/>
    </source>
</evidence>
<accession>A0A3Q7GZ96</accession>
<reference evidence="1" key="2">
    <citation type="submission" date="2019-01" db="UniProtKB">
        <authorList>
            <consortium name="EnsemblPlants"/>
        </authorList>
    </citation>
    <scope>IDENTIFICATION</scope>
    <source>
        <strain evidence="1">cv. Heinz 1706</strain>
    </source>
</reference>
<dbReference type="Proteomes" id="UP000004994">
    <property type="component" value="Chromosome 6"/>
</dbReference>
<dbReference type="PaxDb" id="4081-Solyc06g072190.1.1"/>
<dbReference type="STRING" id="4081.A0A3Q7GZ96"/>
<dbReference type="InParanoid" id="A0A3Q7GZ96"/>
<name>A0A3Q7GZ96_SOLLC</name>
<proteinExistence type="predicted"/>
<evidence type="ECO:0000313" key="2">
    <source>
        <dbReference type="Proteomes" id="UP000004994"/>
    </source>
</evidence>
<dbReference type="EnsemblPlants" id="Solyc06g072190.1.1">
    <property type="protein sequence ID" value="Solyc06g072190.1.1.1"/>
    <property type="gene ID" value="Solyc06g072190.1"/>
</dbReference>
<organism evidence="1">
    <name type="scientific">Solanum lycopersicum</name>
    <name type="common">Tomato</name>
    <name type="synonym">Lycopersicon esculentum</name>
    <dbReference type="NCBI Taxonomy" id="4081"/>
    <lineage>
        <taxon>Eukaryota</taxon>
        <taxon>Viridiplantae</taxon>
        <taxon>Streptophyta</taxon>
        <taxon>Embryophyta</taxon>
        <taxon>Tracheophyta</taxon>
        <taxon>Spermatophyta</taxon>
        <taxon>Magnoliopsida</taxon>
        <taxon>eudicotyledons</taxon>
        <taxon>Gunneridae</taxon>
        <taxon>Pentapetalae</taxon>
        <taxon>asterids</taxon>
        <taxon>lamiids</taxon>
        <taxon>Solanales</taxon>
        <taxon>Solanaceae</taxon>
        <taxon>Solanoideae</taxon>
        <taxon>Solaneae</taxon>
        <taxon>Solanum</taxon>
        <taxon>Solanum subgen. Lycopersicon</taxon>
    </lineage>
</organism>
<dbReference type="Gramene" id="Solyc06g072190.1.1">
    <property type="protein sequence ID" value="Solyc06g072190.1.1.1"/>
    <property type="gene ID" value="Solyc06g072190.1"/>
</dbReference>
<protein>
    <submittedName>
        <fullName evidence="1">Uncharacterized protein</fullName>
    </submittedName>
</protein>
<reference evidence="1" key="1">
    <citation type="journal article" date="2012" name="Nature">
        <title>The tomato genome sequence provides insights into fleshy fruit evolution.</title>
        <authorList>
            <consortium name="Tomato Genome Consortium"/>
        </authorList>
    </citation>
    <scope>NUCLEOTIDE SEQUENCE [LARGE SCALE GENOMIC DNA]</scope>
    <source>
        <strain evidence="1">cv. Heinz 1706</strain>
    </source>
</reference>
<dbReference type="AlphaFoldDB" id="A0A3Q7GZ96"/>
<sequence length="62" mass="7233">MFTSAAIRPVPPHQDETMSENGFRLYDMVNVFANYGWWFGFISGKIELYRDAFMFCSNKLNA</sequence>